<dbReference type="InterPro" id="IPR029510">
    <property type="entry name" value="Ald_DH_CS_GLU"/>
</dbReference>
<gene>
    <name evidence="6" type="ORF">BJ991_003541</name>
</gene>
<dbReference type="EC" id="1.2.1.3" evidence="6"/>
<evidence type="ECO:0000313" key="6">
    <source>
        <dbReference type="EMBL" id="NYE21513.1"/>
    </source>
</evidence>
<dbReference type="InterPro" id="IPR016161">
    <property type="entry name" value="Ald_DH/histidinol_DH"/>
</dbReference>
<proteinExistence type="inferred from homology"/>
<protein>
    <submittedName>
        <fullName evidence="6">Aldehyde dehydrogenase (NAD+)</fullName>
        <ecNumber evidence="6">1.2.1.3</ecNumber>
    </submittedName>
</protein>
<feature type="active site" evidence="3">
    <location>
        <position position="249"/>
    </location>
</feature>
<dbReference type="AlphaFoldDB" id="A0A7Y9GRS9"/>
<evidence type="ECO:0000256" key="4">
    <source>
        <dbReference type="RuleBase" id="RU003345"/>
    </source>
</evidence>
<dbReference type="Gene3D" id="3.40.605.10">
    <property type="entry name" value="Aldehyde Dehydrogenase, Chain A, domain 1"/>
    <property type="match status" value="1"/>
</dbReference>
<comment type="similarity">
    <text evidence="1 4">Belongs to the aldehyde dehydrogenase family.</text>
</comment>
<dbReference type="CDD" id="cd07114">
    <property type="entry name" value="ALDH_DhaS"/>
    <property type="match status" value="1"/>
</dbReference>
<dbReference type="InterPro" id="IPR015590">
    <property type="entry name" value="Aldehyde_DH_dom"/>
</dbReference>
<name>A0A7Y9GRS9_9MICO</name>
<dbReference type="FunFam" id="3.40.605.10:FF:000007">
    <property type="entry name" value="NAD/NADP-dependent betaine aldehyde dehydrogenase"/>
    <property type="match status" value="1"/>
</dbReference>
<dbReference type="PROSITE" id="PS00070">
    <property type="entry name" value="ALDEHYDE_DEHYDR_CYS"/>
    <property type="match status" value="1"/>
</dbReference>
<evidence type="ECO:0000313" key="7">
    <source>
        <dbReference type="Proteomes" id="UP000576969"/>
    </source>
</evidence>
<feature type="domain" description="Aldehyde dehydrogenase" evidence="5">
    <location>
        <begin position="13"/>
        <end position="474"/>
    </location>
</feature>
<evidence type="ECO:0000259" key="5">
    <source>
        <dbReference type="Pfam" id="PF00171"/>
    </source>
</evidence>
<accession>A0A7Y9GRS9</accession>
<dbReference type="Proteomes" id="UP000576969">
    <property type="component" value="Unassembled WGS sequence"/>
</dbReference>
<dbReference type="SUPFAM" id="SSF53720">
    <property type="entry name" value="ALDH-like"/>
    <property type="match status" value="1"/>
</dbReference>
<dbReference type="Pfam" id="PF00171">
    <property type="entry name" value="Aldedh"/>
    <property type="match status" value="1"/>
</dbReference>
<dbReference type="PROSITE" id="PS00687">
    <property type="entry name" value="ALDEHYDE_DEHYDR_GLU"/>
    <property type="match status" value="1"/>
</dbReference>
<keyword evidence="2 4" id="KW-0560">Oxidoreductase</keyword>
<dbReference type="Gene3D" id="3.40.309.10">
    <property type="entry name" value="Aldehyde Dehydrogenase, Chain A, domain 2"/>
    <property type="match status" value="1"/>
</dbReference>
<dbReference type="PANTHER" id="PTHR11699">
    <property type="entry name" value="ALDEHYDE DEHYDROGENASE-RELATED"/>
    <property type="match status" value="1"/>
</dbReference>
<dbReference type="FunFam" id="3.40.309.10:FF:000012">
    <property type="entry name" value="Betaine aldehyde dehydrogenase"/>
    <property type="match status" value="1"/>
</dbReference>
<sequence>MIARHKMLIGGSWVDALDGEDFPSVNPFTGQTWAQVPRASGRDVDRAVRAAQAAFDGEWGRMTATARGSLIHRLADLIEENVEELAVAESSDNGRVIRENRAQIAQLPDWYRYFAGVADKVHGAVIPSADPSFLIYTRREPVGVVGAILPWNAPLLVLTFKLAPALAAGCTFVAKPAEHTPVTTLMLGELVERAGFPPGVFNVVTGFRDAGAALSAHDGVAKVAFTGSTATGIDVMRAAAGHLAPVTLELGGKSPSIVFEDADVDAALDGIVGGIFAASGQVCTAGSRLLVQRGIHDEVVSRLADRARGMRLGDPLLESTDMGPIAFEAQLQKIERYVETGVRQGAELVVGGRRPVDPSTGCFIEPTIFTGVRNDMDIARDEIFGPVLSVLSFDGEQDAVAMANDTRYGLAAGVWTRDVKRAHRVAASLRAGTVWINTYRKLSFNVPFGGYKDSGIGRENGFDAILAYTENKSVWLDIASDEVTG</sequence>
<reference evidence="6 7" key="1">
    <citation type="submission" date="2020-07" db="EMBL/GenBank/DDBJ databases">
        <title>Sequencing the genomes of 1000 actinobacteria strains.</title>
        <authorList>
            <person name="Klenk H.-P."/>
        </authorList>
    </citation>
    <scope>NUCLEOTIDE SEQUENCE [LARGE SCALE GENOMIC DNA]</scope>
    <source>
        <strain evidence="6 7">DSM 24662</strain>
    </source>
</reference>
<dbReference type="EMBL" id="JACCBV010000001">
    <property type="protein sequence ID" value="NYE21513.1"/>
    <property type="molecule type" value="Genomic_DNA"/>
</dbReference>
<evidence type="ECO:0000256" key="1">
    <source>
        <dbReference type="ARBA" id="ARBA00009986"/>
    </source>
</evidence>
<dbReference type="GO" id="GO:0004029">
    <property type="term" value="F:aldehyde dehydrogenase (NAD+) activity"/>
    <property type="evidence" value="ECO:0007669"/>
    <property type="project" value="UniProtKB-EC"/>
</dbReference>
<evidence type="ECO:0000256" key="3">
    <source>
        <dbReference type="PROSITE-ProRule" id="PRU10007"/>
    </source>
</evidence>
<keyword evidence="7" id="KW-1185">Reference proteome</keyword>
<organism evidence="6 7">
    <name type="scientific">Microbacterium immunditiarum</name>
    <dbReference type="NCBI Taxonomy" id="337480"/>
    <lineage>
        <taxon>Bacteria</taxon>
        <taxon>Bacillati</taxon>
        <taxon>Actinomycetota</taxon>
        <taxon>Actinomycetes</taxon>
        <taxon>Micrococcales</taxon>
        <taxon>Microbacteriaceae</taxon>
        <taxon>Microbacterium</taxon>
    </lineage>
</organism>
<evidence type="ECO:0000256" key="2">
    <source>
        <dbReference type="ARBA" id="ARBA00023002"/>
    </source>
</evidence>
<dbReference type="InterPro" id="IPR016163">
    <property type="entry name" value="Ald_DH_C"/>
</dbReference>
<dbReference type="RefSeq" id="WP_179492195.1">
    <property type="nucleotide sequence ID" value="NZ_JACCBV010000001.1"/>
</dbReference>
<comment type="caution">
    <text evidence="6">The sequence shown here is derived from an EMBL/GenBank/DDBJ whole genome shotgun (WGS) entry which is preliminary data.</text>
</comment>
<dbReference type="InterPro" id="IPR016162">
    <property type="entry name" value="Ald_DH_N"/>
</dbReference>
<dbReference type="InterPro" id="IPR016160">
    <property type="entry name" value="Ald_DH_CS_CYS"/>
</dbReference>